<dbReference type="PROSITE" id="PS01055">
    <property type="entry name" value="DNA_LIGASE_N1"/>
    <property type="match status" value="1"/>
</dbReference>
<proteinExistence type="inferred from homology"/>
<dbReference type="Gene3D" id="1.10.150.20">
    <property type="entry name" value="5' to 3' exonuclease, C-terminal subdomain"/>
    <property type="match status" value="2"/>
</dbReference>
<dbReference type="GO" id="GO:0046872">
    <property type="term" value="F:metal ion binding"/>
    <property type="evidence" value="ECO:0007669"/>
    <property type="project" value="UniProtKB-KW"/>
</dbReference>
<feature type="domain" description="BRCT" evidence="17">
    <location>
        <begin position="602"/>
        <end position="682"/>
    </location>
</feature>
<keyword evidence="11 15" id="KW-0234">DNA repair</keyword>
<feature type="binding site" evidence="15">
    <location>
        <begin position="33"/>
        <end position="37"/>
    </location>
    <ligand>
        <name>NAD(+)</name>
        <dbReference type="ChEBI" id="CHEBI:57540"/>
    </ligand>
</feature>
<accession>G4QAB6</accession>
<evidence type="ECO:0000256" key="5">
    <source>
        <dbReference type="ARBA" id="ARBA00022705"/>
    </source>
</evidence>
<dbReference type="SMART" id="SM00292">
    <property type="entry name" value="BRCT"/>
    <property type="match status" value="1"/>
</dbReference>
<dbReference type="AlphaFoldDB" id="G4QAB6"/>
<evidence type="ECO:0000256" key="11">
    <source>
        <dbReference type="ARBA" id="ARBA00023204"/>
    </source>
</evidence>
<dbReference type="InterPro" id="IPR018239">
    <property type="entry name" value="DNA_ligase_AS"/>
</dbReference>
<dbReference type="HOGENOM" id="CLU_007764_2_1_4"/>
<dbReference type="EC" id="6.5.1.2" evidence="2 15"/>
<dbReference type="Pfam" id="PF03120">
    <property type="entry name" value="OB_DNA_ligase"/>
    <property type="match status" value="1"/>
</dbReference>
<comment type="similarity">
    <text evidence="14 15">Belongs to the NAD-dependent DNA ligase family. LigA subfamily.</text>
</comment>
<feature type="binding site" evidence="15">
    <location>
        <position position="296"/>
    </location>
    <ligand>
        <name>NAD(+)</name>
        <dbReference type="ChEBI" id="CHEBI:57540"/>
    </ligand>
</feature>
<evidence type="ECO:0000256" key="15">
    <source>
        <dbReference type="HAMAP-Rule" id="MF_01588"/>
    </source>
</evidence>
<organism evidence="18 19">
    <name type="scientific">Taylorella asinigenitalis (strain MCE3)</name>
    <dbReference type="NCBI Taxonomy" id="1008459"/>
    <lineage>
        <taxon>Bacteria</taxon>
        <taxon>Pseudomonadati</taxon>
        <taxon>Pseudomonadota</taxon>
        <taxon>Betaproteobacteria</taxon>
        <taxon>Burkholderiales</taxon>
        <taxon>Alcaligenaceae</taxon>
        <taxon>Taylorella</taxon>
    </lineage>
</organism>
<comment type="caution">
    <text evidence="15">Lacks conserved residue(s) required for the propagation of feature annotation.</text>
</comment>
<gene>
    <name evidence="15" type="primary">ligA</name>
    <name evidence="18" type="ordered locus">TASI_0510</name>
</gene>
<dbReference type="NCBIfam" id="TIGR00575">
    <property type="entry name" value="dnlj"/>
    <property type="match status" value="1"/>
</dbReference>
<dbReference type="PANTHER" id="PTHR23389">
    <property type="entry name" value="CHROMOSOME TRANSMISSION FIDELITY FACTOR 18"/>
    <property type="match status" value="1"/>
</dbReference>
<dbReference type="InterPro" id="IPR010994">
    <property type="entry name" value="RuvA_2-like"/>
</dbReference>
<dbReference type="FunFam" id="1.10.150.20:FF:000006">
    <property type="entry name" value="DNA ligase"/>
    <property type="match status" value="1"/>
</dbReference>
<dbReference type="FunFam" id="3.30.470.30:FF:000001">
    <property type="entry name" value="DNA ligase"/>
    <property type="match status" value="1"/>
</dbReference>
<dbReference type="GO" id="GO:0003677">
    <property type="term" value="F:DNA binding"/>
    <property type="evidence" value="ECO:0007669"/>
    <property type="project" value="InterPro"/>
</dbReference>
<dbReference type="Gene3D" id="6.20.10.30">
    <property type="match status" value="1"/>
</dbReference>
<dbReference type="PROSITE" id="PS01056">
    <property type="entry name" value="DNA_LIGASE_N2"/>
    <property type="match status" value="1"/>
</dbReference>
<sequence length="682" mass="75845">MSEEDFSDYESLKTQIAEHDRAYYIEDNPKISDAEYDGLMRRLLEYESLHPEWVTPDSPSQRVGGEALKIFNSVRHTVPMLSLGNVFNTEELTAFYNRMVEACGTRDIEFNCEPKFDGLAITLRYEQGLLKYAATRGDGQTGEDVTAQVKTIRTVPIKLNRPNEGTLPEVIEVRGEALMFKRDFEKLVKFQKEQGVQTFANPRNAAAGSLRQLDPKVTSKRNLRFYAYGLGEFKSSNSKGIFKNQSELLDYFLSLGFNVTEHREVVYGMEGLLGFFETMKEKREALPFDIDGVVYKVNDFSLQEKIGYISKAPRFAIAHKFAAEQMQTKLLDIEVQVGRTGALTPVAKLEPVFVGGVTVQKATLHNEDEIARKNLMIGDTVIVRRAGDVIPEVMESLPELRPADARKFIMPTSCPVCGSAVEKPEGEAVARCTGGLFCAAQVTQSIIHAVSRKALNIDGLGDKHIQKLVSSGKINHLDDLYRLSVSDLNVLGRNAEESKLEVLAPTLHARIQSSKSTTLSRFLFALGIRHVGETTARDLAKHFGDLQSIMTADTSKLIEVPNVGEVMADSIHNFFKEPHNREVIENLLTLGFELKAEEENISINPAIAGHSFVVTGTLESWKRDEISQVIISAGGRISSSVSKKTDYLLIGSEPGDSKLKKAQELGTKILTESEFKALLQKK</sequence>
<dbReference type="InterPro" id="IPR003583">
    <property type="entry name" value="Hlx-hairpin-Hlx_DNA-bd_motif"/>
</dbReference>
<evidence type="ECO:0000256" key="4">
    <source>
        <dbReference type="ARBA" id="ARBA00022598"/>
    </source>
</evidence>
<dbReference type="InterPro" id="IPR001679">
    <property type="entry name" value="DNA_ligase"/>
</dbReference>
<evidence type="ECO:0000256" key="8">
    <source>
        <dbReference type="ARBA" id="ARBA00022833"/>
    </source>
</evidence>
<dbReference type="Pfam" id="PF12826">
    <property type="entry name" value="HHH_2"/>
    <property type="match status" value="1"/>
</dbReference>
<feature type="active site" description="N6-AMP-lysine intermediate" evidence="15">
    <location>
        <position position="115"/>
    </location>
</feature>
<reference key="1">
    <citation type="submission" date="2011-09" db="EMBL/GenBank/DDBJ databases">
        <title>Genomic characterization of the Taylorella genus.</title>
        <authorList>
            <person name="Hebert L."/>
            <person name="Moumen B."/>
            <person name="Pons N."/>
            <person name="Duquesne F."/>
            <person name="Breuil M.-F."/>
            <person name="Goux D."/>
            <person name="Batto J.-M."/>
            <person name="Renault P."/>
            <person name="Laugier C."/>
            <person name="Petry S."/>
        </authorList>
    </citation>
    <scope>NUCLEOTIDE SEQUENCE</scope>
    <source>
        <strain>MCE3</strain>
    </source>
</reference>
<dbReference type="InterPro" id="IPR001357">
    <property type="entry name" value="BRCT_dom"/>
</dbReference>
<dbReference type="PANTHER" id="PTHR23389:SF9">
    <property type="entry name" value="DNA LIGASE"/>
    <property type="match status" value="1"/>
</dbReference>
<evidence type="ECO:0000256" key="2">
    <source>
        <dbReference type="ARBA" id="ARBA00012722"/>
    </source>
</evidence>
<dbReference type="CDD" id="cd00114">
    <property type="entry name" value="LIGANc"/>
    <property type="match status" value="1"/>
</dbReference>
<dbReference type="InterPro" id="IPR036420">
    <property type="entry name" value="BRCT_dom_sf"/>
</dbReference>
<dbReference type="eggNOG" id="COG0272">
    <property type="taxonomic scope" value="Bacteria"/>
</dbReference>
<keyword evidence="4 15" id="KW-0436">Ligase</keyword>
<dbReference type="GO" id="GO:0003911">
    <property type="term" value="F:DNA ligase (NAD+) activity"/>
    <property type="evidence" value="ECO:0007669"/>
    <property type="project" value="UniProtKB-UniRule"/>
</dbReference>
<feature type="binding site" evidence="15">
    <location>
        <begin position="82"/>
        <end position="83"/>
    </location>
    <ligand>
        <name>NAD(+)</name>
        <dbReference type="ChEBI" id="CHEBI:57540"/>
    </ligand>
</feature>
<keyword evidence="8 15" id="KW-0862">Zinc</keyword>
<reference evidence="18 19" key="2">
    <citation type="journal article" date="2012" name="PLoS ONE">
        <title>Genomic characterization of the taylorella genus.</title>
        <authorList>
            <person name="Hebert L."/>
            <person name="Moumen B."/>
            <person name="Pons N."/>
            <person name="Duquesne F."/>
            <person name="Breuil M.F."/>
            <person name="Goux D."/>
            <person name="Batto J.M."/>
            <person name="Laugier C."/>
            <person name="Renault P."/>
            <person name="Petry S."/>
        </authorList>
    </citation>
    <scope>NUCLEOTIDE SEQUENCE [LARGE SCALE GENOMIC DNA]</scope>
    <source>
        <strain evidence="18 19">MCE3</strain>
    </source>
</reference>
<comment type="function">
    <text evidence="1 15">DNA ligase that catalyzes the formation of phosphodiester linkages between 5'-phosphoryl and 3'-hydroxyl groups in double-stranded DNA using NAD as a coenzyme and as the energy source for the reaction. It is essential for DNA replication and repair of damaged DNA.</text>
</comment>
<evidence type="ECO:0000259" key="17">
    <source>
        <dbReference type="PROSITE" id="PS50172"/>
    </source>
</evidence>
<evidence type="ECO:0000256" key="10">
    <source>
        <dbReference type="ARBA" id="ARBA00023027"/>
    </source>
</evidence>
<dbReference type="InterPro" id="IPR004149">
    <property type="entry name" value="Znf_DNAligase_C4"/>
</dbReference>
<dbReference type="FunFam" id="2.40.50.140:FF:000012">
    <property type="entry name" value="DNA ligase"/>
    <property type="match status" value="1"/>
</dbReference>
<dbReference type="GO" id="GO:0006260">
    <property type="term" value="P:DNA replication"/>
    <property type="evidence" value="ECO:0007669"/>
    <property type="project" value="UniProtKB-KW"/>
</dbReference>
<feature type="binding site" evidence="15">
    <location>
        <position position="176"/>
    </location>
    <ligand>
        <name>NAD(+)</name>
        <dbReference type="ChEBI" id="CHEBI:57540"/>
    </ligand>
</feature>
<feature type="binding site" evidence="15">
    <location>
        <position position="417"/>
    </location>
    <ligand>
        <name>Zn(2+)</name>
        <dbReference type="ChEBI" id="CHEBI:29105"/>
    </ligand>
</feature>
<evidence type="ECO:0000256" key="3">
    <source>
        <dbReference type="ARBA" id="ARBA00013308"/>
    </source>
</evidence>
<dbReference type="SMART" id="SM00278">
    <property type="entry name" value="HhH1"/>
    <property type="match status" value="3"/>
</dbReference>
<keyword evidence="10 15" id="KW-0520">NAD</keyword>
<feature type="binding site" evidence="15">
    <location>
        <position position="414"/>
    </location>
    <ligand>
        <name>Zn(2+)</name>
        <dbReference type="ChEBI" id="CHEBI:29105"/>
    </ligand>
</feature>
<dbReference type="SUPFAM" id="SSF52113">
    <property type="entry name" value="BRCT domain"/>
    <property type="match status" value="1"/>
</dbReference>
<name>G4QAB6_TAYAM</name>
<dbReference type="SMART" id="SM00532">
    <property type="entry name" value="LIGANc"/>
    <property type="match status" value="1"/>
</dbReference>
<keyword evidence="12 15" id="KW-0464">Manganese</keyword>
<evidence type="ECO:0000256" key="12">
    <source>
        <dbReference type="ARBA" id="ARBA00023211"/>
    </source>
</evidence>
<evidence type="ECO:0000256" key="13">
    <source>
        <dbReference type="ARBA" id="ARBA00034005"/>
    </source>
</evidence>
<comment type="cofactor">
    <cofactor evidence="15">
        <name>Mg(2+)</name>
        <dbReference type="ChEBI" id="CHEBI:18420"/>
    </cofactor>
    <cofactor evidence="15">
        <name>Mn(2+)</name>
        <dbReference type="ChEBI" id="CHEBI:29035"/>
    </cofactor>
</comment>
<evidence type="ECO:0000256" key="6">
    <source>
        <dbReference type="ARBA" id="ARBA00022723"/>
    </source>
</evidence>
<keyword evidence="6 15" id="KW-0479">Metal-binding</keyword>
<dbReference type="PIRSF" id="PIRSF001604">
    <property type="entry name" value="LigA"/>
    <property type="match status" value="1"/>
</dbReference>
<dbReference type="InterPro" id="IPR041663">
    <property type="entry name" value="DisA/LigA_HHH"/>
</dbReference>
<dbReference type="NCBIfam" id="NF005932">
    <property type="entry name" value="PRK07956.1"/>
    <property type="match status" value="1"/>
</dbReference>
<dbReference type="CDD" id="cd17748">
    <property type="entry name" value="BRCT_DNA_ligase_like"/>
    <property type="match status" value="1"/>
</dbReference>
<dbReference type="SUPFAM" id="SSF56091">
    <property type="entry name" value="DNA ligase/mRNA capping enzyme, catalytic domain"/>
    <property type="match status" value="1"/>
</dbReference>
<dbReference type="Gene3D" id="3.40.50.10190">
    <property type="entry name" value="BRCT domain"/>
    <property type="match status" value="1"/>
</dbReference>
<evidence type="ECO:0000256" key="7">
    <source>
        <dbReference type="ARBA" id="ARBA00022763"/>
    </source>
</evidence>
<dbReference type="SUPFAM" id="SSF50249">
    <property type="entry name" value="Nucleic acid-binding proteins"/>
    <property type="match status" value="1"/>
</dbReference>
<keyword evidence="9 15" id="KW-0460">Magnesium</keyword>
<dbReference type="GO" id="GO:0006281">
    <property type="term" value="P:DNA repair"/>
    <property type="evidence" value="ECO:0007669"/>
    <property type="project" value="UniProtKB-KW"/>
</dbReference>
<dbReference type="InterPro" id="IPR033136">
    <property type="entry name" value="DNA_ligase_CS"/>
</dbReference>
<evidence type="ECO:0000256" key="1">
    <source>
        <dbReference type="ARBA" id="ARBA00004067"/>
    </source>
</evidence>
<dbReference type="Pfam" id="PF03119">
    <property type="entry name" value="DNA_ligase_ZBD"/>
    <property type="match status" value="1"/>
</dbReference>
<dbReference type="Gene3D" id="3.30.470.30">
    <property type="entry name" value="DNA ligase/mRNA capping enzyme"/>
    <property type="match status" value="1"/>
</dbReference>
<feature type="binding site" evidence="15">
    <location>
        <position position="438"/>
    </location>
    <ligand>
        <name>Zn(2+)</name>
        <dbReference type="ChEBI" id="CHEBI:29105"/>
    </ligand>
</feature>
<dbReference type="Gene3D" id="2.40.50.140">
    <property type="entry name" value="Nucleic acid-binding proteins"/>
    <property type="match status" value="1"/>
</dbReference>
<protein>
    <recommendedName>
        <fullName evidence="3 15">DNA ligase</fullName>
        <ecNumber evidence="2 15">6.5.1.2</ecNumber>
    </recommendedName>
    <alternativeName>
        <fullName evidence="15">Polydeoxyribonucleotide synthase [NAD(+)]</fullName>
    </alternativeName>
</protein>
<keyword evidence="19" id="KW-1185">Reference proteome</keyword>
<feature type="binding site" evidence="15">
    <location>
        <position position="113"/>
    </location>
    <ligand>
        <name>NAD(+)</name>
        <dbReference type="ChEBI" id="CHEBI:57540"/>
    </ligand>
</feature>
<dbReference type="Proteomes" id="UP000009284">
    <property type="component" value="Chromosome"/>
</dbReference>
<evidence type="ECO:0000256" key="9">
    <source>
        <dbReference type="ARBA" id="ARBA00022842"/>
    </source>
</evidence>
<feature type="binding site" evidence="15">
    <location>
        <position position="136"/>
    </location>
    <ligand>
        <name>NAD(+)</name>
        <dbReference type="ChEBI" id="CHEBI:57540"/>
    </ligand>
</feature>
<dbReference type="InterPro" id="IPR004150">
    <property type="entry name" value="NAD_DNA_ligase_OB"/>
</dbReference>
<dbReference type="RefSeq" id="WP_014111183.1">
    <property type="nucleotide sequence ID" value="NC_016043.1"/>
</dbReference>
<keyword evidence="7 15" id="KW-0227">DNA damage</keyword>
<evidence type="ECO:0000313" key="19">
    <source>
        <dbReference type="Proteomes" id="UP000009284"/>
    </source>
</evidence>
<dbReference type="KEGG" id="tas:TASI_0510"/>
<dbReference type="InterPro" id="IPR012340">
    <property type="entry name" value="NA-bd_OB-fold"/>
</dbReference>
<dbReference type="PROSITE" id="PS50172">
    <property type="entry name" value="BRCT"/>
    <property type="match status" value="1"/>
</dbReference>
<dbReference type="Pfam" id="PF00533">
    <property type="entry name" value="BRCT"/>
    <property type="match status" value="1"/>
</dbReference>
<feature type="binding site" evidence="15">
    <location>
        <position position="320"/>
    </location>
    <ligand>
        <name>NAD(+)</name>
        <dbReference type="ChEBI" id="CHEBI:57540"/>
    </ligand>
</feature>
<keyword evidence="5 15" id="KW-0235">DNA replication</keyword>
<dbReference type="STRING" id="1008459.TASI_0510"/>
<dbReference type="EMBL" id="CP003059">
    <property type="protein sequence ID" value="AEP36285.1"/>
    <property type="molecule type" value="Genomic_DNA"/>
</dbReference>
<dbReference type="Pfam" id="PF01653">
    <property type="entry name" value="DNA_ligase_aden"/>
    <property type="match status" value="1"/>
</dbReference>
<evidence type="ECO:0000313" key="18">
    <source>
        <dbReference type="EMBL" id="AEP36285.1"/>
    </source>
</evidence>
<dbReference type="InterPro" id="IPR013839">
    <property type="entry name" value="DNAligase_adenylation"/>
</dbReference>
<dbReference type="OrthoDB" id="9759736at2"/>
<dbReference type="Gene3D" id="1.10.287.610">
    <property type="entry name" value="Helix hairpin bin"/>
    <property type="match status" value="1"/>
</dbReference>
<evidence type="ECO:0000256" key="16">
    <source>
        <dbReference type="RuleBase" id="RU000618"/>
    </source>
</evidence>
<dbReference type="SUPFAM" id="SSF47781">
    <property type="entry name" value="RuvA domain 2-like"/>
    <property type="match status" value="1"/>
</dbReference>
<evidence type="ECO:0000256" key="14">
    <source>
        <dbReference type="ARBA" id="ARBA00060881"/>
    </source>
</evidence>
<dbReference type="HAMAP" id="MF_01588">
    <property type="entry name" value="DNA_ligase_A"/>
    <property type="match status" value="1"/>
</dbReference>
<comment type="catalytic activity">
    <reaction evidence="13 15 16">
        <text>NAD(+) + (deoxyribonucleotide)n-3'-hydroxyl + 5'-phospho-(deoxyribonucleotide)m = (deoxyribonucleotide)n+m + AMP + beta-nicotinamide D-nucleotide.</text>
        <dbReference type="EC" id="6.5.1.2"/>
    </reaction>
</comment>
<dbReference type="InterPro" id="IPR013840">
    <property type="entry name" value="DNAligase_N"/>
</dbReference>